<organism evidence="3 4">
    <name type="scientific">Paenibacillus albiflavus</name>
    <dbReference type="NCBI Taxonomy" id="2545760"/>
    <lineage>
        <taxon>Bacteria</taxon>
        <taxon>Bacillati</taxon>
        <taxon>Bacillota</taxon>
        <taxon>Bacilli</taxon>
        <taxon>Bacillales</taxon>
        <taxon>Paenibacillaceae</taxon>
        <taxon>Paenibacillus</taxon>
    </lineage>
</organism>
<dbReference type="EMBL" id="SKFG01000018">
    <property type="protein sequence ID" value="TCZ75586.1"/>
    <property type="molecule type" value="Genomic_DNA"/>
</dbReference>
<evidence type="ECO:0000313" key="3">
    <source>
        <dbReference type="EMBL" id="TCZ75586.1"/>
    </source>
</evidence>
<keyword evidence="2" id="KW-1133">Transmembrane helix</keyword>
<feature type="region of interest" description="Disordered" evidence="1">
    <location>
        <begin position="29"/>
        <end position="125"/>
    </location>
</feature>
<dbReference type="RefSeq" id="WP_132419265.1">
    <property type="nucleotide sequence ID" value="NZ_SKFG01000018.1"/>
</dbReference>
<gene>
    <name evidence="3" type="ORF">E0485_16990</name>
</gene>
<dbReference type="OrthoDB" id="1798639at2"/>
<evidence type="ECO:0000256" key="1">
    <source>
        <dbReference type="SAM" id="MobiDB-lite"/>
    </source>
</evidence>
<keyword evidence="2" id="KW-0812">Transmembrane</keyword>
<keyword evidence="4" id="KW-1185">Reference proteome</keyword>
<proteinExistence type="predicted"/>
<keyword evidence="2" id="KW-0472">Membrane</keyword>
<accession>A0A4R4E782</accession>
<reference evidence="3 4" key="1">
    <citation type="submission" date="2019-03" db="EMBL/GenBank/DDBJ databases">
        <authorList>
            <person name="Kim M.K.M."/>
        </authorList>
    </citation>
    <scope>NUCLEOTIDE SEQUENCE [LARGE SCALE GENOMIC DNA]</scope>
    <source>
        <strain evidence="3 4">18JY21-1</strain>
    </source>
</reference>
<protein>
    <submittedName>
        <fullName evidence="3">Uncharacterized protein</fullName>
    </submittedName>
</protein>
<comment type="caution">
    <text evidence="3">The sequence shown here is derived from an EMBL/GenBank/DDBJ whole genome shotgun (WGS) entry which is preliminary data.</text>
</comment>
<feature type="compositionally biased region" description="Gly residues" evidence="1">
    <location>
        <begin position="56"/>
        <end position="65"/>
    </location>
</feature>
<dbReference type="AlphaFoldDB" id="A0A4R4E782"/>
<name>A0A4R4E782_9BACL</name>
<feature type="transmembrane region" description="Helical" evidence="2">
    <location>
        <begin position="12"/>
        <end position="28"/>
    </location>
</feature>
<feature type="compositionally biased region" description="Basic and acidic residues" evidence="1">
    <location>
        <begin position="85"/>
        <end position="96"/>
    </location>
</feature>
<evidence type="ECO:0000313" key="4">
    <source>
        <dbReference type="Proteomes" id="UP000295418"/>
    </source>
</evidence>
<dbReference type="Proteomes" id="UP000295418">
    <property type="component" value="Unassembled WGS sequence"/>
</dbReference>
<feature type="compositionally biased region" description="Polar residues" evidence="1">
    <location>
        <begin position="112"/>
        <end position="123"/>
    </location>
</feature>
<evidence type="ECO:0000256" key="2">
    <source>
        <dbReference type="SAM" id="Phobius"/>
    </source>
</evidence>
<sequence>MEQLLDLIGHNFAIVIIVVSILVSLFSSKKKPSGSRRMPSFGGQGDEASSRSATAGGEGQAGGAQGTPSLFDSEPLPRAARKRVAPAEERLGRSEHATMSPLAEPIAERAASSANAQGRSSARNGLEVNKHAVLQGVLWGEILGPPRAKKKQIR</sequence>